<dbReference type="CDD" id="cd17316">
    <property type="entry name" value="MFS_SV2_like"/>
    <property type="match status" value="1"/>
</dbReference>
<keyword evidence="3 6" id="KW-0812">Transmembrane</keyword>
<feature type="transmembrane region" description="Helical" evidence="6">
    <location>
        <begin position="113"/>
        <end position="133"/>
    </location>
</feature>
<dbReference type="InterPro" id="IPR005828">
    <property type="entry name" value="MFS_sugar_transport-like"/>
</dbReference>
<feature type="domain" description="Major facilitator superfamily (MFS) profile" evidence="7">
    <location>
        <begin position="73"/>
        <end position="599"/>
    </location>
</feature>
<dbReference type="Proteomes" id="UP000030653">
    <property type="component" value="Unassembled WGS sequence"/>
</dbReference>
<proteinExistence type="predicted"/>
<sequence length="611" mass="66831">MSTMSYEVLSGHELHEEGSHVASAIDDNELDDDVISDDRSALDKTIDRIGMGWYQWSLLALCGFGWMADNVTIQIYKLRGRLLTGLTKMWLQGVAVVLPRVQDHFHVPDSRIGILSSSIFFGMMIGAVGWGTCADLMGRRVAFQFTLLFAAVFGLLCPLMPNFGSSCLCFFFLGSAVGGSMPTDGTLFIENVPHAKRYLLTALSIFFSFGAVVSSILGVVLIPKYSCPENQSEACDVGTENLGWKYMLAILGLFTSCMCLARIVLFRMRESPRYLVASGRHIEAVHSLRKIISFNGHDYSLTIDDIMDAPQDVEHQEDVRYRSNGITRPPTAENSEMEYHSTSLTPDVHLTYTHTFATPVEEQHPHFPRAPTPSPLLHVHHKVKDPRIGSIPIIGRPLAGWLERMEMLFTPEWKKTTICVWGAWALIALSYTLFNVFLPKLLESRAIKNGGGGRAQALNEYLFYALAGVPGPLLGAWMIETKLGRKGSLLLSTVFTGVCTVAFVPVQSETTVIAVTMAISLGATTMWAVLYGMTPEIFSTEVRGSATGMASALSRIAGMAAPLLGGWFLAISPGLPIYASSIICFAAGACALPLPRDTDYPSVRGIPLTSH</sequence>
<evidence type="ECO:0000313" key="9">
    <source>
        <dbReference type="Proteomes" id="UP000030653"/>
    </source>
</evidence>
<organism evidence="8 9">
    <name type="scientific">Dacryopinax primogenitus (strain DJM 731)</name>
    <name type="common">Brown rot fungus</name>
    <dbReference type="NCBI Taxonomy" id="1858805"/>
    <lineage>
        <taxon>Eukaryota</taxon>
        <taxon>Fungi</taxon>
        <taxon>Dikarya</taxon>
        <taxon>Basidiomycota</taxon>
        <taxon>Agaricomycotina</taxon>
        <taxon>Dacrymycetes</taxon>
        <taxon>Dacrymycetales</taxon>
        <taxon>Dacrymycetaceae</taxon>
        <taxon>Dacryopinax</taxon>
    </lineage>
</organism>
<dbReference type="PROSITE" id="PS50850">
    <property type="entry name" value="MFS"/>
    <property type="match status" value="1"/>
</dbReference>
<feature type="transmembrane region" description="Helical" evidence="6">
    <location>
        <begin position="418"/>
        <end position="438"/>
    </location>
</feature>
<dbReference type="Pfam" id="PF00083">
    <property type="entry name" value="Sugar_tr"/>
    <property type="match status" value="1"/>
</dbReference>
<protein>
    <submittedName>
        <fullName evidence="8">MFS general substrate transporter</fullName>
    </submittedName>
</protein>
<dbReference type="Pfam" id="PF07690">
    <property type="entry name" value="MFS_1"/>
    <property type="match status" value="1"/>
</dbReference>
<dbReference type="HOGENOM" id="CLU_001265_52_3_1"/>
<dbReference type="STRING" id="1858805.M5FTQ0"/>
<dbReference type="Gene3D" id="1.20.1250.20">
    <property type="entry name" value="MFS general substrate transporter like domains"/>
    <property type="match status" value="1"/>
</dbReference>
<reference evidence="8 9" key="1">
    <citation type="journal article" date="2012" name="Science">
        <title>The Paleozoic origin of enzymatic lignin decomposition reconstructed from 31 fungal genomes.</title>
        <authorList>
            <person name="Floudas D."/>
            <person name="Binder M."/>
            <person name="Riley R."/>
            <person name="Barry K."/>
            <person name="Blanchette R.A."/>
            <person name="Henrissat B."/>
            <person name="Martinez A.T."/>
            <person name="Otillar R."/>
            <person name="Spatafora J.W."/>
            <person name="Yadav J.S."/>
            <person name="Aerts A."/>
            <person name="Benoit I."/>
            <person name="Boyd A."/>
            <person name="Carlson A."/>
            <person name="Copeland A."/>
            <person name="Coutinho P.M."/>
            <person name="de Vries R.P."/>
            <person name="Ferreira P."/>
            <person name="Findley K."/>
            <person name="Foster B."/>
            <person name="Gaskell J."/>
            <person name="Glotzer D."/>
            <person name="Gorecki P."/>
            <person name="Heitman J."/>
            <person name="Hesse C."/>
            <person name="Hori C."/>
            <person name="Igarashi K."/>
            <person name="Jurgens J.A."/>
            <person name="Kallen N."/>
            <person name="Kersten P."/>
            <person name="Kohler A."/>
            <person name="Kuees U."/>
            <person name="Kumar T.K.A."/>
            <person name="Kuo A."/>
            <person name="LaButti K."/>
            <person name="Larrondo L.F."/>
            <person name="Lindquist E."/>
            <person name="Ling A."/>
            <person name="Lombard V."/>
            <person name="Lucas S."/>
            <person name="Lundell T."/>
            <person name="Martin R."/>
            <person name="McLaughlin D.J."/>
            <person name="Morgenstern I."/>
            <person name="Morin E."/>
            <person name="Murat C."/>
            <person name="Nagy L.G."/>
            <person name="Nolan M."/>
            <person name="Ohm R.A."/>
            <person name="Patyshakuliyeva A."/>
            <person name="Rokas A."/>
            <person name="Ruiz-Duenas F.J."/>
            <person name="Sabat G."/>
            <person name="Salamov A."/>
            <person name="Samejima M."/>
            <person name="Schmutz J."/>
            <person name="Slot J.C."/>
            <person name="St John F."/>
            <person name="Stenlid J."/>
            <person name="Sun H."/>
            <person name="Sun S."/>
            <person name="Syed K."/>
            <person name="Tsang A."/>
            <person name="Wiebenga A."/>
            <person name="Young D."/>
            <person name="Pisabarro A."/>
            <person name="Eastwood D.C."/>
            <person name="Martin F."/>
            <person name="Cullen D."/>
            <person name="Grigoriev I.V."/>
            <person name="Hibbett D.S."/>
        </authorList>
    </citation>
    <scope>NUCLEOTIDE SEQUENCE [LARGE SCALE GENOMIC DNA]</scope>
    <source>
        <strain evidence="8 9">DJM-731 SS1</strain>
    </source>
</reference>
<dbReference type="OrthoDB" id="4139357at2759"/>
<feature type="transmembrane region" description="Helical" evidence="6">
    <location>
        <begin position="198"/>
        <end position="222"/>
    </location>
</feature>
<keyword evidence="4 6" id="KW-1133">Transmembrane helix</keyword>
<dbReference type="GO" id="GO:0016020">
    <property type="term" value="C:membrane"/>
    <property type="evidence" value="ECO:0007669"/>
    <property type="project" value="UniProtKB-SubCell"/>
</dbReference>
<accession>M5FTQ0</accession>
<evidence type="ECO:0000256" key="5">
    <source>
        <dbReference type="ARBA" id="ARBA00023136"/>
    </source>
</evidence>
<evidence type="ECO:0000259" key="7">
    <source>
        <dbReference type="PROSITE" id="PS50850"/>
    </source>
</evidence>
<name>M5FTQ0_DACPD</name>
<dbReference type="InterPro" id="IPR036259">
    <property type="entry name" value="MFS_trans_sf"/>
</dbReference>
<dbReference type="GeneID" id="63685671"/>
<dbReference type="SUPFAM" id="SSF103473">
    <property type="entry name" value="MFS general substrate transporter"/>
    <property type="match status" value="1"/>
</dbReference>
<feature type="transmembrane region" description="Helical" evidence="6">
    <location>
        <begin position="170"/>
        <end position="189"/>
    </location>
</feature>
<feature type="transmembrane region" description="Helical" evidence="6">
    <location>
        <begin position="242"/>
        <end position="265"/>
    </location>
</feature>
<dbReference type="PANTHER" id="PTHR23511:SF5">
    <property type="entry name" value="MAJOR FACILITATOR-TYPE TRANSPORTER HXNZ-RELATED"/>
    <property type="match status" value="1"/>
</dbReference>
<evidence type="ECO:0000313" key="8">
    <source>
        <dbReference type="EMBL" id="EJT98804.1"/>
    </source>
</evidence>
<dbReference type="RefSeq" id="XP_040625702.1">
    <property type="nucleotide sequence ID" value="XM_040770609.1"/>
</dbReference>
<evidence type="ECO:0000256" key="3">
    <source>
        <dbReference type="ARBA" id="ARBA00022692"/>
    </source>
</evidence>
<dbReference type="PANTHER" id="PTHR23511">
    <property type="entry name" value="SYNAPTIC VESICLE GLYCOPROTEIN 2"/>
    <property type="match status" value="1"/>
</dbReference>
<feature type="transmembrane region" description="Helical" evidence="6">
    <location>
        <begin position="577"/>
        <end position="594"/>
    </location>
</feature>
<dbReference type="GO" id="GO:0022857">
    <property type="term" value="F:transmembrane transporter activity"/>
    <property type="evidence" value="ECO:0007669"/>
    <property type="project" value="InterPro"/>
</dbReference>
<dbReference type="InterPro" id="IPR020846">
    <property type="entry name" value="MFS_dom"/>
</dbReference>
<keyword evidence="2" id="KW-0813">Transport</keyword>
<dbReference type="AlphaFoldDB" id="M5FTQ0"/>
<feature type="transmembrane region" description="Helical" evidence="6">
    <location>
        <begin position="488"/>
        <end position="506"/>
    </location>
</feature>
<evidence type="ECO:0000256" key="1">
    <source>
        <dbReference type="ARBA" id="ARBA00004141"/>
    </source>
</evidence>
<keyword evidence="9" id="KW-1185">Reference proteome</keyword>
<feature type="transmembrane region" description="Helical" evidence="6">
    <location>
        <begin position="512"/>
        <end position="531"/>
    </location>
</feature>
<comment type="subcellular location">
    <subcellularLocation>
        <location evidence="1">Membrane</location>
        <topology evidence="1">Multi-pass membrane protein</topology>
    </subcellularLocation>
</comment>
<feature type="transmembrane region" description="Helical" evidence="6">
    <location>
        <begin position="461"/>
        <end position="479"/>
    </location>
</feature>
<gene>
    <name evidence="8" type="ORF">DACRYDRAFT_118576</name>
</gene>
<feature type="transmembrane region" description="Helical" evidence="6">
    <location>
        <begin position="552"/>
        <end position="571"/>
    </location>
</feature>
<keyword evidence="5 6" id="KW-0472">Membrane</keyword>
<dbReference type="InterPro" id="IPR011701">
    <property type="entry name" value="MFS"/>
</dbReference>
<dbReference type="EMBL" id="JH795872">
    <property type="protein sequence ID" value="EJT98804.1"/>
    <property type="molecule type" value="Genomic_DNA"/>
</dbReference>
<evidence type="ECO:0000256" key="2">
    <source>
        <dbReference type="ARBA" id="ARBA00022448"/>
    </source>
</evidence>
<feature type="transmembrane region" description="Helical" evidence="6">
    <location>
        <begin position="53"/>
        <end position="71"/>
    </location>
</feature>
<feature type="transmembrane region" description="Helical" evidence="6">
    <location>
        <begin position="145"/>
        <end position="164"/>
    </location>
</feature>
<evidence type="ECO:0000256" key="4">
    <source>
        <dbReference type="ARBA" id="ARBA00022989"/>
    </source>
</evidence>
<evidence type="ECO:0000256" key="6">
    <source>
        <dbReference type="SAM" id="Phobius"/>
    </source>
</evidence>
<dbReference type="OMA" id="WDVVIYS"/>